<dbReference type="InterPro" id="IPR011990">
    <property type="entry name" value="TPR-like_helical_dom_sf"/>
</dbReference>
<sequence>MLARLANSVRRRSLGGCLRPTAFFSTEPEISRFDDVLQSIHHDVDAKKKPSVGKLTLLFRIADSRQQLVEATKALRVFEVNFVDPAQKTAGEFIKASIAHDAGDIVLKVLQQHHRIGLFVNAGSFNNLFLHFYKKQDHANALALFQQLKQYKVVPNAATYDIVLRHMIAANHLDQLVELLAVAADAKKLKANTLNHILIQLVKLNADDYVAKVNEIVVKHDVPQNEVTKTLLPSQ</sequence>
<dbReference type="VEuPathDB" id="FungiDB:AeMF1_009961"/>
<dbReference type="EMBL" id="VJMJ01000022">
    <property type="protein sequence ID" value="KAF0743121.1"/>
    <property type="molecule type" value="Genomic_DNA"/>
</dbReference>
<name>A0A6G0XRZ1_9STRA</name>
<evidence type="ECO:0000313" key="1">
    <source>
        <dbReference type="EMBL" id="KAF0743121.1"/>
    </source>
</evidence>
<evidence type="ECO:0000313" key="2">
    <source>
        <dbReference type="Proteomes" id="UP000481153"/>
    </source>
</evidence>
<dbReference type="Gene3D" id="1.25.40.10">
    <property type="entry name" value="Tetratricopeptide repeat domain"/>
    <property type="match status" value="1"/>
</dbReference>
<organism evidence="1 2">
    <name type="scientific">Aphanomyces euteiches</name>
    <dbReference type="NCBI Taxonomy" id="100861"/>
    <lineage>
        <taxon>Eukaryota</taxon>
        <taxon>Sar</taxon>
        <taxon>Stramenopiles</taxon>
        <taxon>Oomycota</taxon>
        <taxon>Saprolegniomycetes</taxon>
        <taxon>Saprolegniales</taxon>
        <taxon>Verrucalvaceae</taxon>
        <taxon>Aphanomyces</taxon>
    </lineage>
</organism>
<gene>
    <name evidence="1" type="ORF">Ae201684_002178</name>
</gene>
<dbReference type="AlphaFoldDB" id="A0A6G0XRZ1"/>
<reference evidence="1 2" key="1">
    <citation type="submission" date="2019-07" db="EMBL/GenBank/DDBJ databases">
        <title>Genomics analysis of Aphanomyces spp. identifies a new class of oomycete effector associated with host adaptation.</title>
        <authorList>
            <person name="Gaulin E."/>
        </authorList>
    </citation>
    <scope>NUCLEOTIDE SEQUENCE [LARGE SCALE GENOMIC DNA]</scope>
    <source>
        <strain evidence="1 2">ATCC 201684</strain>
    </source>
</reference>
<dbReference type="Proteomes" id="UP000481153">
    <property type="component" value="Unassembled WGS sequence"/>
</dbReference>
<dbReference type="Pfam" id="PF13041">
    <property type="entry name" value="PPR_2"/>
    <property type="match status" value="1"/>
</dbReference>
<proteinExistence type="predicted"/>
<accession>A0A6G0XRZ1</accession>
<protein>
    <recommendedName>
        <fullName evidence="3">Pentacotripeptide-repeat region of PRORP domain-containing protein</fullName>
    </recommendedName>
</protein>
<comment type="caution">
    <text evidence="1">The sequence shown here is derived from an EMBL/GenBank/DDBJ whole genome shotgun (WGS) entry which is preliminary data.</text>
</comment>
<evidence type="ECO:0008006" key="3">
    <source>
        <dbReference type="Google" id="ProtNLM"/>
    </source>
</evidence>
<dbReference type="InterPro" id="IPR002885">
    <property type="entry name" value="PPR_rpt"/>
</dbReference>
<keyword evidence="2" id="KW-1185">Reference proteome</keyword>